<dbReference type="EMBL" id="LANT01000008">
    <property type="protein sequence ID" value="KJV63013.1"/>
    <property type="molecule type" value="Genomic_DNA"/>
</dbReference>
<evidence type="ECO:0000313" key="2">
    <source>
        <dbReference type="EMBL" id="KJV63013.1"/>
    </source>
</evidence>
<dbReference type="Proteomes" id="UP000033754">
    <property type="component" value="Unassembled WGS sequence"/>
</dbReference>
<dbReference type="RefSeq" id="WP_045893639.1">
    <property type="nucleotide sequence ID" value="NZ_LANT01000008.1"/>
</dbReference>
<evidence type="ECO:0000313" key="3">
    <source>
        <dbReference type="Proteomes" id="UP000033754"/>
    </source>
</evidence>
<feature type="compositionally biased region" description="Polar residues" evidence="1">
    <location>
        <begin position="63"/>
        <end position="91"/>
    </location>
</feature>
<name>A0A0F3N4J6_ANAPH</name>
<organism evidence="2 3">
    <name type="scientific">Anaplasma phagocytophilum str. NCH-1</name>
    <dbReference type="NCBI Taxonomy" id="1359161"/>
    <lineage>
        <taxon>Bacteria</taxon>
        <taxon>Pseudomonadati</taxon>
        <taxon>Pseudomonadota</taxon>
        <taxon>Alphaproteobacteria</taxon>
        <taxon>Rickettsiales</taxon>
        <taxon>Anaplasmataceae</taxon>
        <taxon>Anaplasma</taxon>
        <taxon>phagocytophilum group</taxon>
    </lineage>
</organism>
<dbReference type="PATRIC" id="fig|1359161.3.peg.1272"/>
<sequence>MHNNGLKTTEQPAGVNEEENTESNYAVIAHDNSSTDTDSVDESPQAASTATTDSAEDSPTHAADTSTRNVEPSSPDVTTHIDQASGGTASSDPVVRRKSPKTHGAGGGPVITDANSKNLGAPIITQYTKSFRASRSSVRPGYADSSQSDKITTERRGRTQSLGSYKATAVTKGTSSDAKCSLRTQHSKSSRTYIRRRRASSCGAASAPSSLASSVSNFSFNLETSPSVFAEECNPPQRSNSNRGVWNRIRKAFAQCFQICRKRDTSAKDPAVAEHTLEGDNLESLGAGLLGIVVPPL</sequence>
<feature type="region of interest" description="Disordered" evidence="1">
    <location>
        <begin position="1"/>
        <end position="117"/>
    </location>
</feature>
<feature type="compositionally biased region" description="Polar residues" evidence="1">
    <location>
        <begin position="1"/>
        <end position="11"/>
    </location>
</feature>
<protein>
    <submittedName>
        <fullName evidence="2">Uncharacterized protein</fullName>
    </submittedName>
</protein>
<feature type="compositionally biased region" description="Low complexity" evidence="1">
    <location>
        <begin position="43"/>
        <end position="53"/>
    </location>
</feature>
<comment type="caution">
    <text evidence="2">The sequence shown here is derived from an EMBL/GenBank/DDBJ whole genome shotgun (WGS) entry which is preliminary data.</text>
</comment>
<proteinExistence type="predicted"/>
<evidence type="ECO:0000256" key="1">
    <source>
        <dbReference type="SAM" id="MobiDB-lite"/>
    </source>
</evidence>
<accession>A0A0F3N4J6</accession>
<gene>
    <name evidence="2" type="ORF">EPHNCH_1128</name>
</gene>
<reference evidence="2 3" key="1">
    <citation type="submission" date="2015-01" db="EMBL/GenBank/DDBJ databases">
        <title>Genome Sequencing of Rickettsiales.</title>
        <authorList>
            <person name="Daugherty S.C."/>
            <person name="Su Q."/>
            <person name="Abolude K."/>
            <person name="Beier-Sexton M."/>
            <person name="Carlyon J.A."/>
            <person name="Carter R."/>
            <person name="Day N.P."/>
            <person name="Dumler S.J."/>
            <person name="Dyachenko V."/>
            <person name="Godinez A."/>
            <person name="Kurtti T.J."/>
            <person name="Lichay M."/>
            <person name="Mullins K.E."/>
            <person name="Ott S."/>
            <person name="Pappas-Brown V."/>
            <person name="Paris D.H."/>
            <person name="Patel P."/>
            <person name="Richards A.L."/>
            <person name="Sadzewicz L."/>
            <person name="Sears K."/>
            <person name="Seidman D."/>
            <person name="Sengamalay N."/>
            <person name="Stenos J."/>
            <person name="Tallon L.J."/>
            <person name="Vincent G."/>
            <person name="Fraser C.M."/>
            <person name="Munderloh U."/>
            <person name="Dunning-Hotopp J.C."/>
        </authorList>
    </citation>
    <scope>NUCLEOTIDE SEQUENCE [LARGE SCALE GENOMIC DNA]</scope>
    <source>
        <strain evidence="2 3">NCH-1</strain>
    </source>
</reference>
<dbReference type="AlphaFoldDB" id="A0A0F3N4J6"/>
<feature type="region of interest" description="Disordered" evidence="1">
    <location>
        <begin position="132"/>
        <end position="166"/>
    </location>
</feature>